<dbReference type="InterPro" id="IPR024537">
    <property type="entry name" value="DUF3322"/>
</dbReference>
<dbReference type="RefSeq" id="WP_069516994.1">
    <property type="nucleotide sequence ID" value="NZ_FOFP01000001.1"/>
</dbReference>
<dbReference type="EMBL" id="FOFP01000001">
    <property type="protein sequence ID" value="SEP64085.1"/>
    <property type="molecule type" value="Genomic_DNA"/>
</dbReference>
<feature type="domain" description="Wadjet protein JetD C-terminal" evidence="1">
    <location>
        <begin position="211"/>
        <end position="388"/>
    </location>
</feature>
<dbReference type="Proteomes" id="UP000198512">
    <property type="component" value="Unassembled WGS sequence"/>
</dbReference>
<evidence type="ECO:0000313" key="3">
    <source>
        <dbReference type="EMBL" id="SEP64085.1"/>
    </source>
</evidence>
<evidence type="ECO:0008006" key="5">
    <source>
        <dbReference type="Google" id="ProtNLM"/>
    </source>
</evidence>
<sequence>MTSWTTPTDLRTQVQRLWDQGVLLRAQLHGEPLFPLALRLKRPDTKALAERFDEVRQWIRQLQAGAGHYQLDWQTINHRQLGRNQVPAGAHLDSLDAALAMLGKRREAERFAQLCRQTLAGFPELHDWLTRHPLRALEQAEHWSKVMAVLDWFRAHPHSGLYLRQLDIAGVDSKFIEQRRGLLGELLDRVLQAEALDAEARGVRGFSRRYGLRDKPLLVRLRILDPRLYINGLSDLSAPVEQIAQLELDLERVFVTENETNALAFPAHERALVILGQGYALERLGEIPWLHRQPLHYWGDIDTHGFAILDRLRAHLPQAKSLLMDRDTLLEHQVLWGQEPADKRCSANLGRLTNAEQMLYRELRDDHLGERLRLEQEHVRFGWLQQALDSLPV</sequence>
<gene>
    <name evidence="3" type="ORF">SAMN05216600_101180</name>
</gene>
<feature type="domain" description="DUF3322" evidence="2">
    <location>
        <begin position="7"/>
        <end position="188"/>
    </location>
</feature>
<name>A0ABY1B0L7_9PSED</name>
<evidence type="ECO:0000259" key="2">
    <source>
        <dbReference type="Pfam" id="PF11795"/>
    </source>
</evidence>
<comment type="caution">
    <text evidence="3">The sequence shown here is derived from an EMBL/GenBank/DDBJ whole genome shotgun (WGS) entry which is preliminary data.</text>
</comment>
<dbReference type="Pfam" id="PF11795">
    <property type="entry name" value="DUF3322"/>
    <property type="match status" value="1"/>
</dbReference>
<accession>A0ABY1B0L7</accession>
<reference evidence="3 4" key="1">
    <citation type="submission" date="2016-10" db="EMBL/GenBank/DDBJ databases">
        <authorList>
            <person name="Varghese N."/>
            <person name="Submissions S."/>
        </authorList>
    </citation>
    <scope>NUCLEOTIDE SEQUENCE [LARGE SCALE GENOMIC DNA]</scope>
    <source>
        <strain evidence="3 4">CIP 109853</strain>
    </source>
</reference>
<dbReference type="PIRSF" id="PIRSF028408">
    <property type="entry name" value="UCP028408"/>
    <property type="match status" value="1"/>
</dbReference>
<dbReference type="Pfam" id="PF09983">
    <property type="entry name" value="JetD_C"/>
    <property type="match status" value="1"/>
</dbReference>
<evidence type="ECO:0000259" key="1">
    <source>
        <dbReference type="Pfam" id="PF09983"/>
    </source>
</evidence>
<protein>
    <recommendedName>
        <fullName evidence="5">Wadjet protein JetD C-terminal domain-containing protein</fullName>
    </recommendedName>
</protein>
<evidence type="ECO:0000313" key="4">
    <source>
        <dbReference type="Proteomes" id="UP000198512"/>
    </source>
</evidence>
<dbReference type="InterPro" id="IPR024534">
    <property type="entry name" value="JetD_C"/>
</dbReference>
<organism evidence="3 4">
    <name type="scientific">Pseudomonas cuatrocienegasensis</name>
    <dbReference type="NCBI Taxonomy" id="543360"/>
    <lineage>
        <taxon>Bacteria</taxon>
        <taxon>Pseudomonadati</taxon>
        <taxon>Pseudomonadota</taxon>
        <taxon>Gammaproteobacteria</taxon>
        <taxon>Pseudomonadales</taxon>
        <taxon>Pseudomonadaceae</taxon>
        <taxon>Pseudomonas</taxon>
    </lineage>
</organism>
<dbReference type="InterPro" id="IPR014544">
    <property type="entry name" value="UCP028408"/>
</dbReference>
<proteinExistence type="predicted"/>
<keyword evidence="4" id="KW-1185">Reference proteome</keyword>